<evidence type="ECO:0000256" key="2">
    <source>
        <dbReference type="ARBA" id="ARBA00022723"/>
    </source>
</evidence>
<evidence type="ECO:0000259" key="4">
    <source>
        <dbReference type="PROSITE" id="PS51891"/>
    </source>
</evidence>
<comment type="caution">
    <text evidence="5">The sequence shown here is derived from an EMBL/GenBank/DDBJ whole genome shotgun (WGS) entry which is preliminary data.</text>
</comment>
<keyword evidence="2" id="KW-0479">Metal-binding</keyword>
<dbReference type="PANTHER" id="PTHR28620:SF1">
    <property type="entry name" value="CENP-V_GFA DOMAIN-CONTAINING PROTEIN"/>
    <property type="match status" value="1"/>
</dbReference>
<keyword evidence="6" id="KW-1185">Reference proteome</keyword>
<keyword evidence="3" id="KW-0862">Zinc</keyword>
<reference evidence="5" key="1">
    <citation type="journal article" date="2023" name="Mol. Phylogenet. Evol.">
        <title>Genome-scale phylogeny and comparative genomics of the fungal order Sordariales.</title>
        <authorList>
            <person name="Hensen N."/>
            <person name="Bonometti L."/>
            <person name="Westerberg I."/>
            <person name="Brannstrom I.O."/>
            <person name="Guillou S."/>
            <person name="Cros-Aarteil S."/>
            <person name="Calhoun S."/>
            <person name="Haridas S."/>
            <person name="Kuo A."/>
            <person name="Mondo S."/>
            <person name="Pangilinan J."/>
            <person name="Riley R."/>
            <person name="LaButti K."/>
            <person name="Andreopoulos B."/>
            <person name="Lipzen A."/>
            <person name="Chen C."/>
            <person name="Yan M."/>
            <person name="Daum C."/>
            <person name="Ng V."/>
            <person name="Clum A."/>
            <person name="Steindorff A."/>
            <person name="Ohm R.A."/>
            <person name="Martin F."/>
            <person name="Silar P."/>
            <person name="Natvig D.O."/>
            <person name="Lalanne C."/>
            <person name="Gautier V."/>
            <person name="Ament-Velasquez S.L."/>
            <person name="Kruys A."/>
            <person name="Hutchinson M.I."/>
            <person name="Powell A.J."/>
            <person name="Barry K."/>
            <person name="Miller A.N."/>
            <person name="Grigoriev I.V."/>
            <person name="Debuchy R."/>
            <person name="Gladieux P."/>
            <person name="Hiltunen Thoren M."/>
            <person name="Johannesson H."/>
        </authorList>
    </citation>
    <scope>NUCLEOTIDE SEQUENCE</scope>
    <source>
        <strain evidence="5">CBS 955.72</strain>
    </source>
</reference>
<reference evidence="5" key="2">
    <citation type="submission" date="2023-06" db="EMBL/GenBank/DDBJ databases">
        <authorList>
            <consortium name="Lawrence Berkeley National Laboratory"/>
            <person name="Haridas S."/>
            <person name="Hensen N."/>
            <person name="Bonometti L."/>
            <person name="Westerberg I."/>
            <person name="Brannstrom I.O."/>
            <person name="Guillou S."/>
            <person name="Cros-Aarteil S."/>
            <person name="Calhoun S."/>
            <person name="Kuo A."/>
            <person name="Mondo S."/>
            <person name="Pangilinan J."/>
            <person name="Riley R."/>
            <person name="Labutti K."/>
            <person name="Andreopoulos B."/>
            <person name="Lipzen A."/>
            <person name="Chen C."/>
            <person name="Yanf M."/>
            <person name="Daum C."/>
            <person name="Ng V."/>
            <person name="Clum A."/>
            <person name="Steindorff A."/>
            <person name="Ohm R."/>
            <person name="Martin F."/>
            <person name="Silar P."/>
            <person name="Natvig D."/>
            <person name="Lalanne C."/>
            <person name="Gautier V."/>
            <person name="Ament-Velasquez S.L."/>
            <person name="Kruys A."/>
            <person name="Hutchinson M.I."/>
            <person name="Powell A.J."/>
            <person name="Barry K."/>
            <person name="Miller A.N."/>
            <person name="Grigoriev I.V."/>
            <person name="Debuchy R."/>
            <person name="Gladieux P."/>
            <person name="Thoren M.H."/>
            <person name="Johannesson H."/>
        </authorList>
    </citation>
    <scope>NUCLEOTIDE SEQUENCE</scope>
    <source>
        <strain evidence="5">CBS 955.72</strain>
    </source>
</reference>
<dbReference type="Proteomes" id="UP001275084">
    <property type="component" value="Unassembled WGS sequence"/>
</dbReference>
<dbReference type="SUPFAM" id="SSF51316">
    <property type="entry name" value="Mss4-like"/>
    <property type="match status" value="2"/>
</dbReference>
<evidence type="ECO:0000256" key="3">
    <source>
        <dbReference type="ARBA" id="ARBA00022833"/>
    </source>
</evidence>
<evidence type="ECO:0000256" key="1">
    <source>
        <dbReference type="ARBA" id="ARBA00005495"/>
    </source>
</evidence>
<dbReference type="AlphaFoldDB" id="A0AAJ0MII9"/>
<comment type="similarity">
    <text evidence="1">Belongs to the Gfa family.</text>
</comment>
<name>A0AAJ0MII9_9PEZI</name>
<accession>A0AAJ0MII9</accession>
<sequence length="292" mass="31791">MAENKQLKTYRGNCHCGNFVYEIDVPEVKSAAECNCSICSKKGYLWVYPPPSSNLKIVKGNDTTLASYSFGTGVASHKFCPKCATPVLCSAPSAPPGRQLSLNACAIQGISAWDLEITPLDGAGWGSPYQPPKYTGPEPSAGMENAKIYHGSCHCGAVTLALKSAPLDKDYPDTASECACSICSRNRYIWVFPKTEQVIVQGRENLRTYQFATGIVVKTFCKTCGVNVTNEAADLSEEQVAALPDFLRGFYAGQKLQCGLNLRVLNDYNVKDIKEPTRSTFTVNIEPLYVNP</sequence>
<organism evidence="5 6">
    <name type="scientific">Lasiosphaeria hispida</name>
    <dbReference type="NCBI Taxonomy" id="260671"/>
    <lineage>
        <taxon>Eukaryota</taxon>
        <taxon>Fungi</taxon>
        <taxon>Dikarya</taxon>
        <taxon>Ascomycota</taxon>
        <taxon>Pezizomycotina</taxon>
        <taxon>Sordariomycetes</taxon>
        <taxon>Sordariomycetidae</taxon>
        <taxon>Sordariales</taxon>
        <taxon>Lasiosphaeriaceae</taxon>
        <taxon>Lasiosphaeria</taxon>
    </lineage>
</organism>
<protein>
    <submittedName>
        <fullName evidence="5">Glutathione-dependent formaldehyde-activating enzyme</fullName>
    </submittedName>
</protein>
<dbReference type="InterPro" id="IPR011057">
    <property type="entry name" value="Mss4-like_sf"/>
</dbReference>
<dbReference type="InterPro" id="IPR006913">
    <property type="entry name" value="CENP-V/GFA"/>
</dbReference>
<feature type="domain" description="CENP-V/GFA" evidence="4">
    <location>
        <begin position="10"/>
        <end position="126"/>
    </location>
</feature>
<gene>
    <name evidence="5" type="ORF">B0T25DRAFT_473576</name>
</gene>
<proteinExistence type="inferred from homology"/>
<dbReference type="PROSITE" id="PS51891">
    <property type="entry name" value="CENP_V_GFA"/>
    <property type="match status" value="2"/>
</dbReference>
<feature type="domain" description="CENP-V/GFA" evidence="4">
    <location>
        <begin position="149"/>
        <end position="292"/>
    </location>
</feature>
<dbReference type="InterPro" id="IPR052355">
    <property type="entry name" value="CENP-V-like"/>
</dbReference>
<dbReference type="PANTHER" id="PTHR28620">
    <property type="entry name" value="CENTROMERE PROTEIN V"/>
    <property type="match status" value="1"/>
</dbReference>
<dbReference type="Gene3D" id="2.170.150.70">
    <property type="match status" value="2"/>
</dbReference>
<dbReference type="EMBL" id="JAUIQD010000002">
    <property type="protein sequence ID" value="KAK3360368.1"/>
    <property type="molecule type" value="Genomic_DNA"/>
</dbReference>
<evidence type="ECO:0000313" key="6">
    <source>
        <dbReference type="Proteomes" id="UP001275084"/>
    </source>
</evidence>
<dbReference type="GO" id="GO:0046872">
    <property type="term" value="F:metal ion binding"/>
    <property type="evidence" value="ECO:0007669"/>
    <property type="project" value="UniProtKB-KW"/>
</dbReference>
<dbReference type="Pfam" id="PF04828">
    <property type="entry name" value="GFA"/>
    <property type="match status" value="2"/>
</dbReference>
<evidence type="ECO:0000313" key="5">
    <source>
        <dbReference type="EMBL" id="KAK3360368.1"/>
    </source>
</evidence>
<dbReference type="GO" id="GO:0016846">
    <property type="term" value="F:carbon-sulfur lyase activity"/>
    <property type="evidence" value="ECO:0007669"/>
    <property type="project" value="InterPro"/>
</dbReference>